<evidence type="ECO:0000256" key="13">
    <source>
        <dbReference type="SAM" id="SignalP"/>
    </source>
</evidence>
<dbReference type="FunFam" id="3.80.10.10:FF:000095">
    <property type="entry name" value="LRR receptor-like serine/threonine-protein kinase GSO1"/>
    <property type="match status" value="1"/>
</dbReference>
<evidence type="ECO:0000256" key="9">
    <source>
        <dbReference type="ARBA" id="ARBA00023136"/>
    </source>
</evidence>
<evidence type="ECO:0000256" key="2">
    <source>
        <dbReference type="ARBA" id="ARBA00009592"/>
    </source>
</evidence>
<dbReference type="Pfam" id="PF08263">
    <property type="entry name" value="LRRNT_2"/>
    <property type="match status" value="1"/>
</dbReference>
<keyword evidence="10" id="KW-0675">Receptor</keyword>
<dbReference type="PRINTS" id="PR00019">
    <property type="entry name" value="LEURICHRPT"/>
</dbReference>
<keyword evidence="4" id="KW-0433">Leucine-rich repeat</keyword>
<dbReference type="Proteomes" id="UP001634007">
    <property type="component" value="Unassembled WGS sequence"/>
</dbReference>
<dbReference type="InterPro" id="IPR001611">
    <property type="entry name" value="Leu-rich_rpt"/>
</dbReference>
<dbReference type="PANTHER" id="PTHR48063">
    <property type="entry name" value="LRR RECEPTOR-LIKE KINASE"/>
    <property type="match status" value="1"/>
</dbReference>
<evidence type="ECO:0000256" key="11">
    <source>
        <dbReference type="ARBA" id="ARBA00023180"/>
    </source>
</evidence>
<dbReference type="SUPFAM" id="SSF52058">
    <property type="entry name" value="L domain-like"/>
    <property type="match status" value="2"/>
</dbReference>
<gene>
    <name evidence="15" type="ORF">ACJRO7_028158</name>
</gene>
<evidence type="ECO:0000256" key="5">
    <source>
        <dbReference type="ARBA" id="ARBA00022692"/>
    </source>
</evidence>
<comment type="caution">
    <text evidence="15">The sequence shown here is derived from an EMBL/GenBank/DDBJ whole genome shotgun (WGS) entry which is preliminary data.</text>
</comment>
<dbReference type="PANTHER" id="PTHR48063:SF112">
    <property type="entry name" value="RECEPTOR LIKE PROTEIN 30-LIKE"/>
    <property type="match status" value="1"/>
</dbReference>
<dbReference type="FunFam" id="3.80.10.10:FF:000111">
    <property type="entry name" value="LRR receptor-like serine/threonine-protein kinase ERECTA"/>
    <property type="match status" value="1"/>
</dbReference>
<evidence type="ECO:0000256" key="7">
    <source>
        <dbReference type="ARBA" id="ARBA00022737"/>
    </source>
</evidence>
<keyword evidence="3" id="KW-1003">Cell membrane</keyword>
<dbReference type="GO" id="GO:0005886">
    <property type="term" value="C:plasma membrane"/>
    <property type="evidence" value="ECO:0007669"/>
    <property type="project" value="UniProtKB-SubCell"/>
</dbReference>
<dbReference type="EMBL" id="JBJKBG010000007">
    <property type="protein sequence ID" value="KAL3731237.1"/>
    <property type="molecule type" value="Genomic_DNA"/>
</dbReference>
<feature type="domain" description="Leucine-rich repeat-containing N-terminal plant-type" evidence="14">
    <location>
        <begin position="39"/>
        <end position="75"/>
    </location>
</feature>
<evidence type="ECO:0000313" key="16">
    <source>
        <dbReference type="Proteomes" id="UP001634007"/>
    </source>
</evidence>
<feature type="signal peptide" evidence="13">
    <location>
        <begin position="1"/>
        <end position="32"/>
    </location>
</feature>
<dbReference type="AlphaFoldDB" id="A0ABD3JW51"/>
<evidence type="ECO:0000256" key="6">
    <source>
        <dbReference type="ARBA" id="ARBA00022729"/>
    </source>
</evidence>
<evidence type="ECO:0000256" key="3">
    <source>
        <dbReference type="ARBA" id="ARBA00022475"/>
    </source>
</evidence>
<comment type="subcellular location">
    <subcellularLocation>
        <location evidence="1">Cell membrane</location>
        <topology evidence="1">Single-pass type I membrane protein</topology>
    </subcellularLocation>
</comment>
<dbReference type="SMART" id="SM00369">
    <property type="entry name" value="LRR_TYP"/>
    <property type="match status" value="8"/>
</dbReference>
<dbReference type="Pfam" id="PF00560">
    <property type="entry name" value="LRR_1"/>
    <property type="match status" value="8"/>
</dbReference>
<feature type="chain" id="PRO_5044892732" description="Leucine-rich repeat-containing N-terminal plant-type domain-containing protein" evidence="13">
    <location>
        <begin position="33"/>
        <end position="765"/>
    </location>
</feature>
<keyword evidence="9 12" id="KW-0472">Membrane</keyword>
<feature type="transmembrane region" description="Helical" evidence="12">
    <location>
        <begin position="703"/>
        <end position="725"/>
    </location>
</feature>
<keyword evidence="16" id="KW-1185">Reference proteome</keyword>
<dbReference type="InterPro" id="IPR013210">
    <property type="entry name" value="LRR_N_plant-typ"/>
</dbReference>
<keyword evidence="7" id="KW-0677">Repeat</keyword>
<sequence>MASYFYTNFVPTLLDALFIFLALEFCYPHALTNVNCIGAEREALLKFKQDLIDPSRNLSSWTGKHCCEWEGVKCNHRTSHVSQLNLIGRGLGGKIDLALSELRRLKYLRLGNNNFNGHMPNQCGNFKHLEFLSLSHNSILDRIPSNIVQLASLRYLDFSYNNLSGNILESIGQHRNLELMHFILKFLSLSHYSISGHIPSTIGQLSSLRILDLSHNNLSGNIPESIWGLYNLEVINFGHNRLDGVIKELHLANLTNLIWLSLNWNDLVINVSASWVPPFQIKTIDLSNCKVGPEFPIWIQTQRNILILYLSNASILGEVPHWLPDILSNIEFLDLSGNMIRGNISEIFVKKVPQLKMLLLSANNFSGDIPKSLCMSHELVYLDLSKNQLSGRLPQCLGMLLNSLQWISLRDNKLNGQIPSSLCGLKHLKVLGLHKNGLNGVLPKCLLKQDLAILDLSDNLFTGRIPPFSSRLFGVIDLSKNYFTGDIPLQLCQLHKLQYLSLAHNNLSGVIPPCFSNFSQMWANSTNTLYLDEMREIPIMVNIKRTSLEFTSSLRYLFSIDLSSNTLQGQIPEGLNRLAQLQNLNLSRNKLIGKIPSDIGNLRYLESLDLSNNKLSGEIPSSISRLDFLSCMDFSFNNLSGHIPSGSHLSTLEDQSVYRGNNGLCGAPLLKVCPGDEYNEMERQYDHNSNEDESNEGGFVVNWFYSGSGSGFAVALMGFCGILHVNQTWRIYYFQTLDRIIKKLLIGRLIIMVWFKGAFQFQLCK</sequence>
<feature type="transmembrane region" description="Helical" evidence="12">
    <location>
        <begin position="745"/>
        <end position="763"/>
    </location>
</feature>
<organism evidence="15 16">
    <name type="scientific">Eucalyptus globulus</name>
    <name type="common">Tasmanian blue gum</name>
    <dbReference type="NCBI Taxonomy" id="34317"/>
    <lineage>
        <taxon>Eukaryota</taxon>
        <taxon>Viridiplantae</taxon>
        <taxon>Streptophyta</taxon>
        <taxon>Embryophyta</taxon>
        <taxon>Tracheophyta</taxon>
        <taxon>Spermatophyta</taxon>
        <taxon>Magnoliopsida</taxon>
        <taxon>eudicotyledons</taxon>
        <taxon>Gunneridae</taxon>
        <taxon>Pentapetalae</taxon>
        <taxon>rosids</taxon>
        <taxon>malvids</taxon>
        <taxon>Myrtales</taxon>
        <taxon>Myrtaceae</taxon>
        <taxon>Myrtoideae</taxon>
        <taxon>Eucalypteae</taxon>
        <taxon>Eucalyptus</taxon>
    </lineage>
</organism>
<dbReference type="Gene3D" id="3.80.10.10">
    <property type="entry name" value="Ribonuclease Inhibitor"/>
    <property type="match status" value="4"/>
</dbReference>
<protein>
    <recommendedName>
        <fullName evidence="14">Leucine-rich repeat-containing N-terminal plant-type domain-containing protein</fullName>
    </recommendedName>
</protein>
<evidence type="ECO:0000256" key="10">
    <source>
        <dbReference type="ARBA" id="ARBA00023170"/>
    </source>
</evidence>
<comment type="similarity">
    <text evidence="2">Belongs to the RLP family.</text>
</comment>
<dbReference type="PROSITE" id="PS51450">
    <property type="entry name" value="LRR"/>
    <property type="match status" value="1"/>
</dbReference>
<dbReference type="InterPro" id="IPR003591">
    <property type="entry name" value="Leu-rich_rpt_typical-subtyp"/>
</dbReference>
<dbReference type="SMART" id="SM00365">
    <property type="entry name" value="LRR_SD22"/>
    <property type="match status" value="9"/>
</dbReference>
<proteinExistence type="inferred from homology"/>
<dbReference type="InterPro" id="IPR032675">
    <property type="entry name" value="LRR_dom_sf"/>
</dbReference>
<dbReference type="FunFam" id="3.80.10.10:FF:000275">
    <property type="entry name" value="Leucine-rich repeat receptor-like protein kinase"/>
    <property type="match status" value="1"/>
</dbReference>
<evidence type="ECO:0000256" key="4">
    <source>
        <dbReference type="ARBA" id="ARBA00022614"/>
    </source>
</evidence>
<keyword evidence="11" id="KW-0325">Glycoprotein</keyword>
<evidence type="ECO:0000259" key="14">
    <source>
        <dbReference type="Pfam" id="PF08263"/>
    </source>
</evidence>
<evidence type="ECO:0000256" key="12">
    <source>
        <dbReference type="SAM" id="Phobius"/>
    </source>
</evidence>
<reference evidence="15 16" key="1">
    <citation type="submission" date="2024-11" db="EMBL/GenBank/DDBJ databases">
        <title>Chromosome-level genome assembly of Eucalyptus globulus Labill. provides insights into its genome evolution.</title>
        <authorList>
            <person name="Li X."/>
        </authorList>
    </citation>
    <scope>NUCLEOTIDE SEQUENCE [LARGE SCALE GENOMIC DNA]</scope>
    <source>
        <strain evidence="15">CL2024</strain>
        <tissue evidence="15">Fresh tender leaves</tissue>
    </source>
</reference>
<dbReference type="InterPro" id="IPR046956">
    <property type="entry name" value="RLP23-like"/>
</dbReference>
<evidence type="ECO:0000256" key="8">
    <source>
        <dbReference type="ARBA" id="ARBA00022989"/>
    </source>
</evidence>
<keyword evidence="8 12" id="KW-1133">Transmembrane helix</keyword>
<name>A0ABD3JW51_EUCGL</name>
<keyword evidence="5 12" id="KW-0812">Transmembrane</keyword>
<dbReference type="Pfam" id="PF13855">
    <property type="entry name" value="LRR_8"/>
    <property type="match status" value="1"/>
</dbReference>
<keyword evidence="6 13" id="KW-0732">Signal</keyword>
<accession>A0ABD3JW51</accession>
<evidence type="ECO:0000313" key="15">
    <source>
        <dbReference type="EMBL" id="KAL3731237.1"/>
    </source>
</evidence>
<evidence type="ECO:0000256" key="1">
    <source>
        <dbReference type="ARBA" id="ARBA00004251"/>
    </source>
</evidence>